<dbReference type="RefSeq" id="WP_022788975.1">
    <property type="nucleotide sequence ID" value="NZ_UHFX01000003.1"/>
</dbReference>
<name>A0A380LLY2_9FIRM</name>
<comment type="caution">
    <text evidence="3">Lacks conserved residue(s) required for the propagation of feature annotation.</text>
</comment>
<keyword evidence="3" id="KW-0808">Transferase</keyword>
<dbReference type="GO" id="GO:0005524">
    <property type="term" value="F:ATP binding"/>
    <property type="evidence" value="ECO:0007669"/>
    <property type="project" value="UniProtKB-UniRule"/>
</dbReference>
<dbReference type="Pfam" id="PF01202">
    <property type="entry name" value="SKI"/>
    <property type="match status" value="1"/>
</dbReference>
<dbReference type="AlphaFoldDB" id="A0A380LLY2"/>
<dbReference type="SUPFAM" id="SSF53223">
    <property type="entry name" value="Aminoacid dehydrogenase-like, N-terminal domain"/>
    <property type="match status" value="1"/>
</dbReference>
<dbReference type="SUPFAM" id="SSF51735">
    <property type="entry name" value="NAD(P)-binding Rossmann-fold domains"/>
    <property type="match status" value="1"/>
</dbReference>
<dbReference type="GO" id="GO:0004765">
    <property type="term" value="F:shikimate kinase activity"/>
    <property type="evidence" value="ECO:0007669"/>
    <property type="project" value="UniProtKB-UniRule"/>
</dbReference>
<evidence type="ECO:0000259" key="4">
    <source>
        <dbReference type="Pfam" id="PF08501"/>
    </source>
</evidence>
<evidence type="ECO:0000256" key="3">
    <source>
        <dbReference type="HAMAP-Rule" id="MF_00109"/>
    </source>
</evidence>
<dbReference type="InterPro" id="IPR013708">
    <property type="entry name" value="Shikimate_DH-bd_N"/>
</dbReference>
<keyword evidence="5" id="KW-0560">Oxidoreductase</keyword>
<dbReference type="InterPro" id="IPR031322">
    <property type="entry name" value="Shikimate/glucono_kinase"/>
</dbReference>
<dbReference type="GO" id="GO:0019632">
    <property type="term" value="P:shikimate metabolic process"/>
    <property type="evidence" value="ECO:0007669"/>
    <property type="project" value="TreeGrafter"/>
</dbReference>
<keyword evidence="3" id="KW-0028">Amino-acid biosynthesis</keyword>
<dbReference type="GO" id="GO:0005829">
    <property type="term" value="C:cytosol"/>
    <property type="evidence" value="ECO:0007669"/>
    <property type="project" value="TreeGrafter"/>
</dbReference>
<dbReference type="GO" id="GO:0000287">
    <property type="term" value="F:magnesium ion binding"/>
    <property type="evidence" value="ECO:0007669"/>
    <property type="project" value="UniProtKB-UniRule"/>
</dbReference>
<feature type="binding site" evidence="3">
    <location>
        <position position="332"/>
    </location>
    <ligand>
        <name>substrate</name>
    </ligand>
</feature>
<evidence type="ECO:0000313" key="6">
    <source>
        <dbReference type="Proteomes" id="UP000255523"/>
    </source>
</evidence>
<keyword evidence="3" id="KW-0460">Magnesium</keyword>
<keyword evidence="3" id="KW-0418">Kinase</keyword>
<dbReference type="Gene3D" id="3.40.50.300">
    <property type="entry name" value="P-loop containing nucleotide triphosphate hydrolases"/>
    <property type="match status" value="1"/>
</dbReference>
<dbReference type="GO" id="GO:0008652">
    <property type="term" value="P:amino acid biosynthetic process"/>
    <property type="evidence" value="ECO:0007669"/>
    <property type="project" value="UniProtKB-KW"/>
</dbReference>
<dbReference type="EC" id="2.7.1.71" evidence="3"/>
<keyword evidence="3" id="KW-0547">Nucleotide-binding</keyword>
<feature type="binding site" evidence="3">
    <location>
        <position position="286"/>
    </location>
    <ligand>
        <name>substrate</name>
    </ligand>
</feature>
<protein>
    <recommendedName>
        <fullName evidence="3">Shikimate kinase</fullName>
        <shortName evidence="3">SK</shortName>
        <ecNumber evidence="3">2.7.1.71</ecNumber>
    </recommendedName>
</protein>
<dbReference type="InterPro" id="IPR046346">
    <property type="entry name" value="Aminoacid_DH-like_N_sf"/>
</dbReference>
<dbReference type="InterPro" id="IPR036291">
    <property type="entry name" value="NAD(P)-bd_dom_sf"/>
</dbReference>
<gene>
    <name evidence="5" type="primary">aroE</name>
    <name evidence="3" type="synonym">aroK</name>
    <name evidence="5" type="ORF">NCTC11087_00467</name>
</gene>
<dbReference type="OrthoDB" id="9792692at2"/>
<keyword evidence="3" id="KW-0067">ATP-binding</keyword>
<dbReference type="GO" id="GO:0050661">
    <property type="term" value="F:NADP binding"/>
    <property type="evidence" value="ECO:0007669"/>
    <property type="project" value="TreeGrafter"/>
</dbReference>
<dbReference type="GO" id="GO:0009073">
    <property type="term" value="P:aromatic amino acid family biosynthetic process"/>
    <property type="evidence" value="ECO:0007669"/>
    <property type="project" value="UniProtKB-KW"/>
</dbReference>
<dbReference type="Pfam" id="PF08501">
    <property type="entry name" value="Shikimate_dh_N"/>
    <property type="match status" value="1"/>
</dbReference>
<accession>A0A380LLY2</accession>
<comment type="pathway">
    <text evidence="1">Metabolic intermediate biosynthesis; chorismate biosynthesis; chorismate from D-erythrose 4-phosphate and phosphoenolpyruvate: step 4/7.</text>
</comment>
<comment type="function">
    <text evidence="3">Catalyzes the specific phosphorylation of the 3-hydroxyl group of shikimic acid using ATP as a cosubstrate.</text>
</comment>
<dbReference type="EMBL" id="UHFX01000003">
    <property type="protein sequence ID" value="SUO03600.1"/>
    <property type="molecule type" value="Genomic_DNA"/>
</dbReference>
<dbReference type="UniPathway" id="UPA00053">
    <property type="reaction ID" value="UER00088"/>
</dbReference>
<dbReference type="Proteomes" id="UP000255523">
    <property type="component" value="Unassembled WGS sequence"/>
</dbReference>
<sequence length="427" mass="48280">MSEYGLIGKPLSHSFSKIIHEKLADYTYELMPLDEEDLDYFLRQKDFKGINVTIPYKKTVIPYLDFIDENAKAIGAVNTIVNRDGKLYGYNTDYDGFDYMIQHHHVPIQNQKVLVLGNGGAAAAIKAVCRNHNAKQILCVSRHPKDDAISYKEVYTSHCDANIIINTSPVGMYPHIDEQAVDLNDFPKCKAVLDVVYNPICTKLCLQAREKGLLYATGMEMLIVQAIRAKEHFLQDTTPQKVIDQILFDLLMEKTNLVFIGMPSCGKSTIGKKVAQLSQKKFIDLDDEIEKEAKKTIPEIFAESGEVVFRELETKVTKRISANQNLVIACGGGIIKNKINIDMLRLNGILIFLDRDLNLLESNDPNRPLSSSQKAVEDMYHQRMPYYLQYSDIQIVNNTNLNKISQTSIQKVKDHIQDLICTGGKTI</sequence>
<dbReference type="InterPro" id="IPR022893">
    <property type="entry name" value="Shikimate_DH_fam"/>
</dbReference>
<keyword evidence="3" id="KW-0963">Cytoplasm</keyword>
<dbReference type="GO" id="GO:0009423">
    <property type="term" value="P:chorismate biosynthetic process"/>
    <property type="evidence" value="ECO:0007669"/>
    <property type="project" value="UniProtKB-UniRule"/>
</dbReference>
<dbReference type="CDD" id="cd00464">
    <property type="entry name" value="SK"/>
    <property type="match status" value="1"/>
</dbReference>
<dbReference type="CDD" id="cd01065">
    <property type="entry name" value="NAD_bind_Shikimate_DH"/>
    <property type="match status" value="1"/>
</dbReference>
<evidence type="ECO:0000313" key="5">
    <source>
        <dbReference type="EMBL" id="SUO03600.1"/>
    </source>
</evidence>
<evidence type="ECO:0000256" key="1">
    <source>
        <dbReference type="ARBA" id="ARBA00004871"/>
    </source>
</evidence>
<feature type="binding site" evidence="3">
    <location>
        <position position="367"/>
    </location>
    <ligand>
        <name>ATP</name>
        <dbReference type="ChEBI" id="CHEBI:30616"/>
    </ligand>
</feature>
<dbReference type="GO" id="GO:0004764">
    <property type="term" value="F:shikimate 3-dehydrogenase (NADP+) activity"/>
    <property type="evidence" value="ECO:0007669"/>
    <property type="project" value="InterPro"/>
</dbReference>
<dbReference type="InterPro" id="IPR000623">
    <property type="entry name" value="Shikimate_kinase/TSH1"/>
</dbReference>
<proteinExistence type="inferred from homology"/>
<feature type="binding site" evidence="3">
    <location>
        <position position="268"/>
    </location>
    <ligand>
        <name>Mg(2+)</name>
        <dbReference type="ChEBI" id="CHEBI:18420"/>
    </ligand>
</feature>
<dbReference type="InterPro" id="IPR027417">
    <property type="entry name" value="P-loop_NTPase"/>
</dbReference>
<dbReference type="PANTHER" id="PTHR21089">
    <property type="entry name" value="SHIKIMATE DEHYDROGENASE"/>
    <property type="match status" value="1"/>
</dbReference>
<dbReference type="PRINTS" id="PR01100">
    <property type="entry name" value="SHIKIMTKNASE"/>
</dbReference>
<dbReference type="PANTHER" id="PTHR21089:SF1">
    <property type="entry name" value="BIFUNCTIONAL 3-DEHYDROQUINATE DEHYDRATASE_SHIKIMATE DEHYDROGENASE, CHLOROPLASTIC"/>
    <property type="match status" value="1"/>
</dbReference>
<dbReference type="Gene3D" id="3.40.50.10860">
    <property type="entry name" value="Leucine Dehydrogenase, chain A, domain 1"/>
    <property type="match status" value="1"/>
</dbReference>
<dbReference type="HAMAP" id="MF_00109">
    <property type="entry name" value="Shikimate_kinase"/>
    <property type="match status" value="1"/>
</dbReference>
<comment type="similarity">
    <text evidence="3">Belongs to the shikimate kinase family.</text>
</comment>
<feature type="binding site" evidence="3">
    <location>
        <begin position="264"/>
        <end position="269"/>
    </location>
    <ligand>
        <name>ATP</name>
        <dbReference type="ChEBI" id="CHEBI:30616"/>
    </ligand>
</feature>
<feature type="domain" description="Shikimate dehydrogenase substrate binding N-terminal" evidence="4">
    <location>
        <begin position="6"/>
        <end position="80"/>
    </location>
</feature>
<feature type="binding site" evidence="3">
    <location>
        <position position="383"/>
    </location>
    <ligand>
        <name>substrate</name>
    </ligand>
</feature>
<dbReference type="GeneID" id="77461450"/>
<comment type="cofactor">
    <cofactor evidence="3">
        <name>Mg(2+)</name>
        <dbReference type="ChEBI" id="CHEBI:18420"/>
    </cofactor>
    <text evidence="3">Binds 1 Mg(2+) ion per subunit.</text>
</comment>
<organism evidence="5 6">
    <name type="scientific">Faecalicoccus pleomorphus</name>
    <dbReference type="NCBI Taxonomy" id="1323"/>
    <lineage>
        <taxon>Bacteria</taxon>
        <taxon>Bacillati</taxon>
        <taxon>Bacillota</taxon>
        <taxon>Erysipelotrichia</taxon>
        <taxon>Erysipelotrichales</taxon>
        <taxon>Erysipelotrichaceae</taxon>
        <taxon>Faecalicoccus</taxon>
    </lineage>
</organism>
<feature type="binding site" evidence="3">
    <location>
        <position position="310"/>
    </location>
    <ligand>
        <name>substrate</name>
    </ligand>
</feature>
<reference evidence="5 6" key="1">
    <citation type="submission" date="2018-06" db="EMBL/GenBank/DDBJ databases">
        <authorList>
            <consortium name="Pathogen Informatics"/>
            <person name="Doyle S."/>
        </authorList>
    </citation>
    <scope>NUCLEOTIDE SEQUENCE [LARGE SCALE GENOMIC DNA]</scope>
    <source>
        <strain evidence="5 6">NCTC11087</strain>
    </source>
</reference>
<keyword evidence="3" id="KW-0479">Metal-binding</keyword>
<keyword evidence="6" id="KW-1185">Reference proteome</keyword>
<evidence type="ECO:0000256" key="2">
    <source>
        <dbReference type="ARBA" id="ARBA00023141"/>
    </source>
</evidence>
<comment type="subunit">
    <text evidence="3">Monomer.</text>
</comment>
<dbReference type="Gene3D" id="3.40.50.720">
    <property type="entry name" value="NAD(P)-binding Rossmann-like Domain"/>
    <property type="match status" value="1"/>
</dbReference>
<dbReference type="SUPFAM" id="SSF52540">
    <property type="entry name" value="P-loop containing nucleoside triphosphate hydrolases"/>
    <property type="match status" value="1"/>
</dbReference>
<comment type="pathway">
    <text evidence="3">Metabolic intermediate biosynthesis; chorismate biosynthesis; chorismate from D-erythrose 4-phosphate and phosphoenolpyruvate: step 5/7.</text>
</comment>
<comment type="catalytic activity">
    <reaction evidence="3">
        <text>shikimate + ATP = 3-phosphoshikimate + ADP + H(+)</text>
        <dbReference type="Rhea" id="RHEA:13121"/>
        <dbReference type="ChEBI" id="CHEBI:15378"/>
        <dbReference type="ChEBI" id="CHEBI:30616"/>
        <dbReference type="ChEBI" id="CHEBI:36208"/>
        <dbReference type="ChEBI" id="CHEBI:145989"/>
        <dbReference type="ChEBI" id="CHEBI:456216"/>
        <dbReference type="EC" id="2.7.1.71"/>
    </reaction>
</comment>
<keyword evidence="2 3" id="KW-0057">Aromatic amino acid biosynthesis</keyword>
<comment type="subcellular location">
    <subcellularLocation>
        <location evidence="3">Cytoplasm</location>
    </subcellularLocation>
</comment>